<evidence type="ECO:0000313" key="5">
    <source>
        <dbReference type="Proteomes" id="UP000548685"/>
    </source>
</evidence>
<reference evidence="3 4" key="1">
    <citation type="submission" date="2019-12" db="EMBL/GenBank/DDBJ databases">
        <title>Genomic-based taxomic classification of the family Erythrobacteraceae.</title>
        <authorList>
            <person name="Xu L."/>
        </authorList>
    </citation>
    <scope>NUCLEOTIDE SEQUENCE [LARGE SCALE GENOMIC DNA]</scope>
    <source>
        <strain evidence="3 4">JCM 10282</strain>
    </source>
</reference>
<protein>
    <submittedName>
        <fullName evidence="3">Uncharacterized protein</fullName>
    </submittedName>
</protein>
<dbReference type="Proteomes" id="UP000430021">
    <property type="component" value="Unassembled WGS sequence"/>
</dbReference>
<organism evidence="3 4">
    <name type="scientific">Erythrobacter ramosus</name>
    <dbReference type="NCBI Taxonomy" id="35811"/>
    <lineage>
        <taxon>Bacteria</taxon>
        <taxon>Pseudomonadati</taxon>
        <taxon>Pseudomonadota</taxon>
        <taxon>Alphaproteobacteria</taxon>
        <taxon>Sphingomonadales</taxon>
        <taxon>Erythrobacteraceae</taxon>
        <taxon>Erythrobacter/Porphyrobacter group</taxon>
        <taxon>Erythrobacter</taxon>
    </lineage>
</organism>
<feature type="transmembrane region" description="Helical" evidence="1">
    <location>
        <begin position="12"/>
        <end position="35"/>
    </location>
</feature>
<accession>A0A6I4UK82</accession>
<dbReference type="RefSeq" id="WP_160759873.1">
    <property type="nucleotide sequence ID" value="NZ_BAAADZ010000002.1"/>
</dbReference>
<gene>
    <name evidence="2" type="ORF">FHS52_000531</name>
    <name evidence="3" type="ORF">GRI59_03930</name>
</gene>
<evidence type="ECO:0000313" key="3">
    <source>
        <dbReference type="EMBL" id="MXP37763.1"/>
    </source>
</evidence>
<proteinExistence type="predicted"/>
<dbReference type="Proteomes" id="UP000548685">
    <property type="component" value="Unassembled WGS sequence"/>
</dbReference>
<dbReference type="EMBL" id="JACICE010000001">
    <property type="protein sequence ID" value="MBB3774588.1"/>
    <property type="molecule type" value="Genomic_DNA"/>
</dbReference>
<keyword evidence="1" id="KW-1133">Transmembrane helix</keyword>
<name>A0A6I4UK82_9SPHN</name>
<dbReference type="OrthoDB" id="7432990at2"/>
<evidence type="ECO:0000256" key="1">
    <source>
        <dbReference type="SAM" id="Phobius"/>
    </source>
</evidence>
<keyword evidence="5" id="KW-1185">Reference proteome</keyword>
<reference evidence="2 5" key="2">
    <citation type="submission" date="2020-08" db="EMBL/GenBank/DDBJ databases">
        <title>Genomic Encyclopedia of Type Strains, Phase IV (KMG-IV): sequencing the most valuable type-strain genomes for metagenomic binning, comparative biology and taxonomic classification.</title>
        <authorList>
            <person name="Goeker M."/>
        </authorList>
    </citation>
    <scope>NUCLEOTIDE SEQUENCE [LARGE SCALE GENOMIC DNA]</scope>
    <source>
        <strain evidence="2 5">DSM 8510</strain>
    </source>
</reference>
<keyword evidence="1" id="KW-0812">Transmembrane</keyword>
<evidence type="ECO:0000313" key="4">
    <source>
        <dbReference type="Proteomes" id="UP000430021"/>
    </source>
</evidence>
<evidence type="ECO:0000313" key="2">
    <source>
        <dbReference type="EMBL" id="MBB3774588.1"/>
    </source>
</evidence>
<dbReference type="AlphaFoldDB" id="A0A6I4UK82"/>
<comment type="caution">
    <text evidence="3">The sequence shown here is derived from an EMBL/GenBank/DDBJ whole genome shotgun (WGS) entry which is preliminary data.</text>
</comment>
<dbReference type="EMBL" id="WTYB01000001">
    <property type="protein sequence ID" value="MXP37763.1"/>
    <property type="molecule type" value="Genomic_DNA"/>
</dbReference>
<keyword evidence="1" id="KW-0472">Membrane</keyword>
<sequence>MGELLGIPEWLAVTGFVVAALVVWLALGFVMVRYAHRRVAARRPNPTEAEFLAMMAQDCSPEAARFMWEQALFYVEPRLTPHPDDLLLNDLCIDDGDVTMEWPQVWADQRGLSESGLPDWPKDWPLTVRNFARWLDLARPSAAE</sequence>